<sequence length="393" mass="43950">MDHYFVDMHIHIGRDMDNKPVKITGAKSLTLTNVLKESSRNKGMGMIGVIDCHVPAVQHEINTLIKFGKAKELDGGGIRFEEVTLLLGSEIEIYDVSSQGPIHVLCFLPDLQRMAQFTEWLTQRMTNINLSSQRYYGTGKELQYRVKELDGIFVPAHVFTPFKSLYGKGVRKSLTEVFDPDLIDGIELGLSSDTTMADNLAELHAYPFLTNSDAHSLAKIAREYQAVKMDTPSFKEFLWALHGVEGRGITANYGMNPALGKYHLTICNECNQHTPADSIKCIHCGSTKITKGVADRIQELSDGEKNKKSRPPYFYQVPLEYIPYLGKKTYEKLLQKFNNEMNVIHKASQVEMEEVIPSKIAKSIIQMREGKLSIQAGGGGKYGKVISNDTGPL</sequence>
<accession>A0ABW5Q5A9</accession>
<dbReference type="GO" id="GO:0004519">
    <property type="term" value="F:endonuclease activity"/>
    <property type="evidence" value="ECO:0007669"/>
    <property type="project" value="UniProtKB-KW"/>
</dbReference>
<keyword evidence="1" id="KW-0540">Nuclease</keyword>
<dbReference type="RefSeq" id="WP_379564694.1">
    <property type="nucleotide sequence ID" value="NZ_JBHUMX010000045.1"/>
</dbReference>
<dbReference type="PANTHER" id="PTHR40084">
    <property type="entry name" value="PHOSPHOHYDROLASE, PHP FAMILY"/>
    <property type="match status" value="1"/>
</dbReference>
<dbReference type="SUPFAM" id="SSF89550">
    <property type="entry name" value="PHP domain-like"/>
    <property type="match status" value="1"/>
</dbReference>
<keyword evidence="1" id="KW-0255">Endonuclease</keyword>
<dbReference type="SUPFAM" id="SSF47781">
    <property type="entry name" value="RuvA domain 2-like"/>
    <property type="match status" value="1"/>
</dbReference>
<dbReference type="PANTHER" id="PTHR40084:SF1">
    <property type="entry name" value="PHOSPHOTRANSFERASE"/>
    <property type="match status" value="1"/>
</dbReference>
<dbReference type="CDD" id="cd19067">
    <property type="entry name" value="PfuEndoQ-like"/>
    <property type="match status" value="1"/>
</dbReference>
<dbReference type="Gene3D" id="1.10.150.20">
    <property type="entry name" value="5' to 3' exonuclease, C-terminal subdomain"/>
    <property type="match status" value="1"/>
</dbReference>
<keyword evidence="2" id="KW-1185">Reference proteome</keyword>
<name>A0ABW5Q5A9_9BACI</name>
<evidence type="ECO:0000313" key="2">
    <source>
        <dbReference type="Proteomes" id="UP001597451"/>
    </source>
</evidence>
<organism evidence="1 2">
    <name type="scientific">Oceanobacillus kapialis</name>
    <dbReference type="NCBI Taxonomy" id="481353"/>
    <lineage>
        <taxon>Bacteria</taxon>
        <taxon>Bacillati</taxon>
        <taxon>Bacillota</taxon>
        <taxon>Bacilli</taxon>
        <taxon>Bacillales</taxon>
        <taxon>Bacillaceae</taxon>
        <taxon>Oceanobacillus</taxon>
    </lineage>
</organism>
<dbReference type="EMBL" id="JBHUMX010000045">
    <property type="protein sequence ID" value="MFD2630753.1"/>
    <property type="molecule type" value="Genomic_DNA"/>
</dbReference>
<protein>
    <submittedName>
        <fullName evidence="1">Endonuclease Q family protein</fullName>
    </submittedName>
</protein>
<gene>
    <name evidence="1" type="ORF">ACFSUN_18445</name>
</gene>
<reference evidence="2" key="1">
    <citation type="journal article" date="2019" name="Int. J. Syst. Evol. Microbiol.">
        <title>The Global Catalogue of Microorganisms (GCM) 10K type strain sequencing project: providing services to taxonomists for standard genome sequencing and annotation.</title>
        <authorList>
            <consortium name="The Broad Institute Genomics Platform"/>
            <consortium name="The Broad Institute Genome Sequencing Center for Infectious Disease"/>
            <person name="Wu L."/>
            <person name="Ma J."/>
        </authorList>
    </citation>
    <scope>NUCLEOTIDE SEQUENCE [LARGE SCALE GENOMIC DNA]</scope>
    <source>
        <strain evidence="2">TISTR 1858</strain>
    </source>
</reference>
<dbReference type="InterPro" id="IPR010994">
    <property type="entry name" value="RuvA_2-like"/>
</dbReference>
<proteinExistence type="predicted"/>
<dbReference type="Pfam" id="PF13263">
    <property type="entry name" value="PHP_C"/>
    <property type="match status" value="1"/>
</dbReference>
<dbReference type="Gene3D" id="3.20.20.140">
    <property type="entry name" value="Metal-dependent hydrolases"/>
    <property type="match status" value="1"/>
</dbReference>
<dbReference type="InterPro" id="IPR016195">
    <property type="entry name" value="Pol/histidinol_Pase-like"/>
</dbReference>
<evidence type="ECO:0000313" key="1">
    <source>
        <dbReference type="EMBL" id="MFD2630753.1"/>
    </source>
</evidence>
<comment type="caution">
    <text evidence="1">The sequence shown here is derived from an EMBL/GenBank/DDBJ whole genome shotgun (WGS) entry which is preliminary data.</text>
</comment>
<keyword evidence="1" id="KW-0378">Hydrolase</keyword>
<dbReference type="Proteomes" id="UP001597451">
    <property type="component" value="Unassembled WGS sequence"/>
</dbReference>